<feature type="transmembrane region" description="Helical" evidence="7">
    <location>
        <begin position="177"/>
        <end position="197"/>
    </location>
</feature>
<dbReference type="OrthoDB" id="9812661at2"/>
<feature type="transmembrane region" description="Helical" evidence="7">
    <location>
        <begin position="351"/>
        <end position="372"/>
    </location>
</feature>
<name>A0A2V4ND02_9ACTN</name>
<feature type="transmembrane region" description="Helical" evidence="7">
    <location>
        <begin position="241"/>
        <end position="257"/>
    </location>
</feature>
<dbReference type="GO" id="GO:0032153">
    <property type="term" value="C:cell division site"/>
    <property type="evidence" value="ECO:0007669"/>
    <property type="project" value="TreeGrafter"/>
</dbReference>
<evidence type="ECO:0000256" key="6">
    <source>
        <dbReference type="SAM" id="MobiDB-lite"/>
    </source>
</evidence>
<evidence type="ECO:0000313" key="8">
    <source>
        <dbReference type="EMBL" id="PYC82691.1"/>
    </source>
</evidence>
<sequence length="452" mass="47601">MATPAALANAGREGPAPRPRTGRNTELLLLVGAVAVAVFGYVEVGVNIDGHAPADAARYGAALGGLALAAHVLVRWRARYADPLLLPTGVLLNGIGLVVIYRLDRATPRSHAAPTQLLWSTLGVALFALVVVLLRDHRWLRRYAYSGALVALVLLVAPIFFPAVYGSRIWITVGSFSIQPGEFAKILLVVFFAAYLATHRDALALTGKQLWKLRLPPGRVLGPILLVWAAFVGVLVLETDLGTSLLYFGIFVVLLYVATARTGWIAIGLLLAAVGVVAVGWLSPHVHGRVDQWLHPLASIGAGQGANQIAQSLFAFAWGGLLGEGLGRGHSILIGFAAKSDFILATVGEELGLVGLLAVFLLYSVLVARGYRTGIALRDPFGRLLAIGLATIIGLQVFVVAGGVLDLIPLTGATLPFVAQGGSSVVTNWIIVALLVRLSDTARRPAPPALEG</sequence>
<evidence type="ECO:0000256" key="2">
    <source>
        <dbReference type="ARBA" id="ARBA00022692"/>
    </source>
</evidence>
<reference evidence="8 9" key="1">
    <citation type="submission" date="2018-03" db="EMBL/GenBank/DDBJ databases">
        <title>Bioinformatic expansion and discovery of thiopeptide antibiotics.</title>
        <authorList>
            <person name="Schwalen C.J."/>
            <person name="Hudson G.A."/>
            <person name="Mitchell D.A."/>
        </authorList>
    </citation>
    <scope>NUCLEOTIDE SEQUENCE [LARGE SCALE GENOMIC DNA]</scope>
    <source>
        <strain evidence="8 9">ATCC 21389</strain>
    </source>
</reference>
<feature type="transmembrane region" description="Helical" evidence="7">
    <location>
        <begin position="83"/>
        <end position="103"/>
    </location>
</feature>
<keyword evidence="5 7" id="KW-0472">Membrane</keyword>
<comment type="caution">
    <text evidence="8">The sequence shown here is derived from an EMBL/GenBank/DDBJ whole genome shotgun (WGS) entry which is preliminary data.</text>
</comment>
<feature type="transmembrane region" description="Helical" evidence="7">
    <location>
        <begin position="218"/>
        <end position="235"/>
    </location>
</feature>
<dbReference type="InterPro" id="IPR001182">
    <property type="entry name" value="FtsW/RodA"/>
</dbReference>
<dbReference type="AlphaFoldDB" id="A0A2V4ND02"/>
<proteinExistence type="predicted"/>
<dbReference type="EMBL" id="PYBW01000030">
    <property type="protein sequence ID" value="PYC82691.1"/>
    <property type="molecule type" value="Genomic_DNA"/>
</dbReference>
<keyword evidence="2 7" id="KW-0812">Transmembrane</keyword>
<organism evidence="8 9">
    <name type="scientific">Streptomyces tateyamensis</name>
    <dbReference type="NCBI Taxonomy" id="565073"/>
    <lineage>
        <taxon>Bacteria</taxon>
        <taxon>Bacillati</taxon>
        <taxon>Actinomycetota</taxon>
        <taxon>Actinomycetes</taxon>
        <taxon>Kitasatosporales</taxon>
        <taxon>Streptomycetaceae</taxon>
        <taxon>Streptomyces</taxon>
    </lineage>
</organism>
<evidence type="ECO:0000256" key="1">
    <source>
        <dbReference type="ARBA" id="ARBA00004141"/>
    </source>
</evidence>
<dbReference type="Pfam" id="PF01098">
    <property type="entry name" value="FTSW_RODA_SPOVE"/>
    <property type="match status" value="1"/>
</dbReference>
<evidence type="ECO:0000256" key="4">
    <source>
        <dbReference type="ARBA" id="ARBA00022989"/>
    </source>
</evidence>
<keyword evidence="3" id="KW-0133">Cell shape</keyword>
<keyword evidence="9" id="KW-1185">Reference proteome</keyword>
<dbReference type="GO" id="GO:0008360">
    <property type="term" value="P:regulation of cell shape"/>
    <property type="evidence" value="ECO:0007669"/>
    <property type="project" value="UniProtKB-KW"/>
</dbReference>
<dbReference type="PANTHER" id="PTHR30474:SF3">
    <property type="entry name" value="PEPTIDOGLYCAN GLYCOSYLTRANSFERASE RODA"/>
    <property type="match status" value="1"/>
</dbReference>
<evidence type="ECO:0000256" key="7">
    <source>
        <dbReference type="SAM" id="Phobius"/>
    </source>
</evidence>
<keyword evidence="4 7" id="KW-1133">Transmembrane helix</keyword>
<feature type="transmembrane region" description="Helical" evidence="7">
    <location>
        <begin position="115"/>
        <end position="134"/>
    </location>
</feature>
<feature type="transmembrane region" description="Helical" evidence="7">
    <location>
        <begin position="27"/>
        <end position="44"/>
    </location>
</feature>
<feature type="transmembrane region" description="Helical" evidence="7">
    <location>
        <begin position="264"/>
        <end position="283"/>
    </location>
</feature>
<feature type="transmembrane region" description="Helical" evidence="7">
    <location>
        <begin position="143"/>
        <end position="165"/>
    </location>
</feature>
<keyword evidence="8" id="KW-0131">Cell cycle</keyword>
<keyword evidence="8" id="KW-0132">Cell division</keyword>
<dbReference type="GO" id="GO:0005886">
    <property type="term" value="C:plasma membrane"/>
    <property type="evidence" value="ECO:0007669"/>
    <property type="project" value="TreeGrafter"/>
</dbReference>
<dbReference type="RefSeq" id="WP_110667986.1">
    <property type="nucleotide sequence ID" value="NZ_PYBW01000030.1"/>
</dbReference>
<dbReference type="GO" id="GO:0015648">
    <property type="term" value="F:lipid-linked peptidoglycan transporter activity"/>
    <property type="evidence" value="ECO:0007669"/>
    <property type="project" value="TreeGrafter"/>
</dbReference>
<dbReference type="GO" id="GO:0051301">
    <property type="term" value="P:cell division"/>
    <property type="evidence" value="ECO:0007669"/>
    <property type="project" value="UniProtKB-KW"/>
</dbReference>
<comment type="subcellular location">
    <subcellularLocation>
        <location evidence="1">Membrane</location>
        <topology evidence="1">Multi-pass membrane protein</topology>
    </subcellularLocation>
</comment>
<feature type="transmembrane region" description="Helical" evidence="7">
    <location>
        <begin position="417"/>
        <end position="436"/>
    </location>
</feature>
<dbReference type="Proteomes" id="UP000248039">
    <property type="component" value="Unassembled WGS sequence"/>
</dbReference>
<feature type="region of interest" description="Disordered" evidence="6">
    <location>
        <begin position="1"/>
        <end position="21"/>
    </location>
</feature>
<evidence type="ECO:0000256" key="5">
    <source>
        <dbReference type="ARBA" id="ARBA00023136"/>
    </source>
</evidence>
<dbReference type="PANTHER" id="PTHR30474">
    <property type="entry name" value="CELL CYCLE PROTEIN"/>
    <property type="match status" value="1"/>
</dbReference>
<accession>A0A2V4ND02</accession>
<protein>
    <submittedName>
        <fullName evidence="8">Cell division protein FtsW</fullName>
    </submittedName>
</protein>
<feature type="transmembrane region" description="Helical" evidence="7">
    <location>
        <begin position="384"/>
        <end position="405"/>
    </location>
</feature>
<gene>
    <name evidence="8" type="ORF">C7C46_10065</name>
</gene>
<feature type="transmembrane region" description="Helical" evidence="7">
    <location>
        <begin position="56"/>
        <end position="76"/>
    </location>
</feature>
<evidence type="ECO:0000313" key="9">
    <source>
        <dbReference type="Proteomes" id="UP000248039"/>
    </source>
</evidence>
<evidence type="ECO:0000256" key="3">
    <source>
        <dbReference type="ARBA" id="ARBA00022960"/>
    </source>
</evidence>